<dbReference type="Pfam" id="PF13556">
    <property type="entry name" value="HTH_30"/>
    <property type="match status" value="1"/>
</dbReference>
<evidence type="ECO:0000259" key="1">
    <source>
        <dbReference type="Pfam" id="PF07905"/>
    </source>
</evidence>
<dbReference type="InterPro" id="IPR051448">
    <property type="entry name" value="CdaR-like_regulators"/>
</dbReference>
<proteinExistence type="predicted"/>
<dbReference type="OrthoDB" id="143422at2"/>
<organism evidence="3 4">
    <name type="scientific">Anaerosporobacter mobilis DSM 15930</name>
    <dbReference type="NCBI Taxonomy" id="1120996"/>
    <lineage>
        <taxon>Bacteria</taxon>
        <taxon>Bacillati</taxon>
        <taxon>Bacillota</taxon>
        <taxon>Clostridia</taxon>
        <taxon>Lachnospirales</taxon>
        <taxon>Lachnospiraceae</taxon>
        <taxon>Anaerosporobacter</taxon>
    </lineage>
</organism>
<protein>
    <submittedName>
        <fullName evidence="3">PucR C-terminal helix-turn-helix domain-containing protein</fullName>
    </submittedName>
</protein>
<dbReference type="InterPro" id="IPR042070">
    <property type="entry name" value="PucR_C-HTH_sf"/>
</dbReference>
<dbReference type="RefSeq" id="WP_073282110.1">
    <property type="nucleotide sequence ID" value="NZ_FRCP01000005.1"/>
</dbReference>
<feature type="domain" description="Purine catabolism PurC-like" evidence="1">
    <location>
        <begin position="13"/>
        <end position="126"/>
    </location>
</feature>
<name>A0A1M7F1L2_9FIRM</name>
<dbReference type="InterPro" id="IPR025736">
    <property type="entry name" value="PucR_C-HTH_dom"/>
</dbReference>
<sequence>MAIHLQKLCQNSDYLYGMRILAGEQSMNKNVQWVHTIEDIEASSFLRGGELIFTTGIAKREGNWLTPFVKNLVEKEAAGLVINVGPYIDNVPMEVLEYANEKHFPILEVPWKTKLVDMTRDFCNQIIKDEQREEQLTTALKKLMETSYDMENQVEVVEKYGFHRDDTYCVVGIRAARMDEEHVLVFVINKIQEVTADSLENINIFIQNQMICMVFIGYTNEKIEFIIDNIVKMCHNNNSDVHVGIGPNVNNIYLLARSYYRAMRVMILSANTSSTYLVFDKLDSRKILISVDEPRILREYYRDTLGNLEDYDKEHKTSYVELLQRYIACDGSIQKIAEEEKVHRNTINYQLNKIKKIIESEISTLDDKFRLMLAFRIKEISQ</sequence>
<dbReference type="InterPro" id="IPR012914">
    <property type="entry name" value="PucR_dom"/>
</dbReference>
<keyword evidence="4" id="KW-1185">Reference proteome</keyword>
<dbReference type="Gene3D" id="1.10.10.2840">
    <property type="entry name" value="PucR C-terminal helix-turn-helix domain"/>
    <property type="match status" value="1"/>
</dbReference>
<dbReference type="Pfam" id="PF07905">
    <property type="entry name" value="PucR"/>
    <property type="match status" value="1"/>
</dbReference>
<feature type="domain" description="PucR C-terminal helix-turn-helix" evidence="2">
    <location>
        <begin position="320"/>
        <end position="377"/>
    </location>
</feature>
<dbReference type="AlphaFoldDB" id="A0A1M7F1L2"/>
<dbReference type="PANTHER" id="PTHR33744:SF1">
    <property type="entry name" value="DNA-BINDING TRANSCRIPTIONAL ACTIVATOR ADER"/>
    <property type="match status" value="1"/>
</dbReference>
<reference evidence="3 4" key="1">
    <citation type="submission" date="2016-11" db="EMBL/GenBank/DDBJ databases">
        <authorList>
            <person name="Jaros S."/>
            <person name="Januszkiewicz K."/>
            <person name="Wedrychowicz H."/>
        </authorList>
    </citation>
    <scope>NUCLEOTIDE SEQUENCE [LARGE SCALE GENOMIC DNA]</scope>
    <source>
        <strain evidence="3 4">DSM 15930</strain>
    </source>
</reference>
<dbReference type="STRING" id="1120996.SAMN02746066_00346"/>
<gene>
    <name evidence="3" type="ORF">SAMN02746066_00346</name>
</gene>
<dbReference type="PANTHER" id="PTHR33744">
    <property type="entry name" value="CARBOHYDRATE DIACID REGULATOR"/>
    <property type="match status" value="1"/>
</dbReference>
<evidence type="ECO:0000259" key="2">
    <source>
        <dbReference type="Pfam" id="PF13556"/>
    </source>
</evidence>
<evidence type="ECO:0000313" key="4">
    <source>
        <dbReference type="Proteomes" id="UP000184038"/>
    </source>
</evidence>
<accession>A0A1M7F1L2</accession>
<dbReference type="Proteomes" id="UP000184038">
    <property type="component" value="Unassembled WGS sequence"/>
</dbReference>
<evidence type="ECO:0000313" key="3">
    <source>
        <dbReference type="EMBL" id="SHL97911.1"/>
    </source>
</evidence>
<dbReference type="EMBL" id="FRCP01000005">
    <property type="protein sequence ID" value="SHL97911.1"/>
    <property type="molecule type" value="Genomic_DNA"/>
</dbReference>